<dbReference type="Pfam" id="PF26314">
    <property type="entry name" value="MptA_B_family"/>
    <property type="match status" value="1"/>
</dbReference>
<sequence>MKNKIQFYLITLIYAIALFIMGYCFDRSDFLVHLGLYAVCFGICLIIYRFADQWKVSLKLGLTIAFLLRIILLVSEPVLSDDFYRFVFDGQLIRNGINPYLYLPQDSISFLSIEGNPYWSTLLQGMNSEGYYSVYPPFHQLFFYIAALGGEDLLANIVILRLLILVFEGLVFYLLYSLLGLLGIQLSNLWLYAFNPLIILELTGNLHFEGIVLSGLLASIYFYHQKLAKSTGISWAWAVGVKLSPMMMLPIWLMAWKRKHLYRFLVYSSVFIFFSLIPLGFENGYLNFWKSFRLYQSSFEFNASIYYILRWVSGFWLDYNPIQTLGPILNLLAFSLILWLVFLRKIQKTTELVETMVGVFLVYLLFQTTVHPWYLIPAFGLSLLTKDKVFLAWSGAVFLSYAAYRNELVEEDAFLLLIQYGIVFGMIIWSFLKRFTVNKIQ</sequence>
<accession>A0ABW4VQH7</accession>
<keyword evidence="1" id="KW-0472">Membrane</keyword>
<evidence type="ECO:0000313" key="3">
    <source>
        <dbReference type="Proteomes" id="UP001597361"/>
    </source>
</evidence>
<comment type="caution">
    <text evidence="2">The sequence shown here is derived from an EMBL/GenBank/DDBJ whole genome shotgun (WGS) entry which is preliminary data.</text>
</comment>
<evidence type="ECO:0000256" key="1">
    <source>
        <dbReference type="SAM" id="Phobius"/>
    </source>
</evidence>
<dbReference type="RefSeq" id="WP_376888545.1">
    <property type="nucleotide sequence ID" value="NZ_JBHUHR010000046.1"/>
</dbReference>
<feature type="transmembrane region" description="Helical" evidence="1">
    <location>
        <begin position="7"/>
        <end position="24"/>
    </location>
</feature>
<dbReference type="EMBL" id="JBHUHR010000046">
    <property type="protein sequence ID" value="MFD2036999.1"/>
    <property type="molecule type" value="Genomic_DNA"/>
</dbReference>
<feature type="transmembrane region" description="Helical" evidence="1">
    <location>
        <begin position="170"/>
        <end position="194"/>
    </location>
</feature>
<keyword evidence="1" id="KW-1133">Transmembrane helix</keyword>
<evidence type="ECO:0000313" key="2">
    <source>
        <dbReference type="EMBL" id="MFD2036999.1"/>
    </source>
</evidence>
<feature type="transmembrane region" description="Helical" evidence="1">
    <location>
        <begin position="325"/>
        <end position="343"/>
    </location>
</feature>
<protein>
    <submittedName>
        <fullName evidence="2">Carotene biosynthesis protein</fullName>
    </submittedName>
</protein>
<dbReference type="Proteomes" id="UP001597361">
    <property type="component" value="Unassembled WGS sequence"/>
</dbReference>
<gene>
    <name evidence="2" type="ORF">ACFSKL_19500</name>
</gene>
<feature type="transmembrane region" description="Helical" evidence="1">
    <location>
        <begin position="30"/>
        <end position="48"/>
    </location>
</feature>
<organism evidence="2 3">
    <name type="scientific">Belliella marina</name>
    <dbReference type="NCBI Taxonomy" id="1644146"/>
    <lineage>
        <taxon>Bacteria</taxon>
        <taxon>Pseudomonadati</taxon>
        <taxon>Bacteroidota</taxon>
        <taxon>Cytophagia</taxon>
        <taxon>Cytophagales</taxon>
        <taxon>Cyclobacteriaceae</taxon>
        <taxon>Belliella</taxon>
    </lineage>
</organism>
<keyword evidence="1" id="KW-0812">Transmembrane</keyword>
<reference evidence="3" key="1">
    <citation type="journal article" date="2019" name="Int. J. Syst. Evol. Microbiol.">
        <title>The Global Catalogue of Microorganisms (GCM) 10K type strain sequencing project: providing services to taxonomists for standard genome sequencing and annotation.</title>
        <authorList>
            <consortium name="The Broad Institute Genomics Platform"/>
            <consortium name="The Broad Institute Genome Sequencing Center for Infectious Disease"/>
            <person name="Wu L."/>
            <person name="Ma J."/>
        </authorList>
    </citation>
    <scope>NUCLEOTIDE SEQUENCE [LARGE SCALE GENOMIC DNA]</scope>
    <source>
        <strain evidence="3">CGMCC 1.15180</strain>
    </source>
</reference>
<feature type="transmembrane region" description="Helical" evidence="1">
    <location>
        <begin position="141"/>
        <end position="163"/>
    </location>
</feature>
<feature type="transmembrane region" description="Helical" evidence="1">
    <location>
        <begin position="235"/>
        <end position="255"/>
    </location>
</feature>
<keyword evidence="3" id="KW-1185">Reference proteome</keyword>
<feature type="transmembrane region" description="Helical" evidence="1">
    <location>
        <begin position="60"/>
        <end position="79"/>
    </location>
</feature>
<feature type="transmembrane region" description="Helical" evidence="1">
    <location>
        <begin position="261"/>
        <end position="281"/>
    </location>
</feature>
<proteinExistence type="predicted"/>
<feature type="transmembrane region" description="Helical" evidence="1">
    <location>
        <begin position="355"/>
        <end position="376"/>
    </location>
</feature>
<name>A0ABW4VQH7_9BACT</name>
<feature type="transmembrane region" description="Helical" evidence="1">
    <location>
        <begin position="413"/>
        <end position="432"/>
    </location>
</feature>